<dbReference type="InterPro" id="IPR013783">
    <property type="entry name" value="Ig-like_fold"/>
</dbReference>
<gene>
    <name evidence="3" type="ORF">RI129_012206</name>
</gene>
<evidence type="ECO:0000256" key="1">
    <source>
        <dbReference type="ARBA" id="ARBA00022737"/>
    </source>
</evidence>
<dbReference type="SUPFAM" id="SSF49265">
    <property type="entry name" value="Fibronectin type III"/>
    <property type="match status" value="1"/>
</dbReference>
<evidence type="ECO:0000313" key="3">
    <source>
        <dbReference type="EMBL" id="KAK5639714.1"/>
    </source>
</evidence>
<dbReference type="PANTHER" id="PTHR46957">
    <property type="entry name" value="CYTOKINE RECEPTOR"/>
    <property type="match status" value="1"/>
</dbReference>
<organism evidence="3 4">
    <name type="scientific">Pyrocoelia pectoralis</name>
    <dbReference type="NCBI Taxonomy" id="417401"/>
    <lineage>
        <taxon>Eukaryota</taxon>
        <taxon>Metazoa</taxon>
        <taxon>Ecdysozoa</taxon>
        <taxon>Arthropoda</taxon>
        <taxon>Hexapoda</taxon>
        <taxon>Insecta</taxon>
        <taxon>Pterygota</taxon>
        <taxon>Neoptera</taxon>
        <taxon>Endopterygota</taxon>
        <taxon>Coleoptera</taxon>
        <taxon>Polyphaga</taxon>
        <taxon>Elateriformia</taxon>
        <taxon>Elateroidea</taxon>
        <taxon>Lampyridae</taxon>
        <taxon>Lampyrinae</taxon>
        <taxon>Pyrocoelia</taxon>
    </lineage>
</organism>
<feature type="domain" description="Fibronectin type-III" evidence="2">
    <location>
        <begin position="77"/>
        <end position="174"/>
    </location>
</feature>
<dbReference type="PANTHER" id="PTHR46957:SF3">
    <property type="entry name" value="CYTOKINE RECEPTOR"/>
    <property type="match status" value="1"/>
</dbReference>
<dbReference type="InterPro" id="IPR050713">
    <property type="entry name" value="RTP_Phos/Ushers"/>
</dbReference>
<proteinExistence type="predicted"/>
<name>A0AAN7V496_9COLE</name>
<dbReference type="SMART" id="SM00060">
    <property type="entry name" value="FN3"/>
    <property type="match status" value="2"/>
</dbReference>
<dbReference type="GO" id="GO:0016020">
    <property type="term" value="C:membrane"/>
    <property type="evidence" value="ECO:0007669"/>
    <property type="project" value="UniProtKB-SubCell"/>
</dbReference>
<comment type="caution">
    <text evidence="3">The sequence shown here is derived from an EMBL/GenBank/DDBJ whole genome shotgun (WGS) entry which is preliminary data.</text>
</comment>
<dbReference type="Pfam" id="PF00041">
    <property type="entry name" value="fn3"/>
    <property type="match status" value="1"/>
</dbReference>
<dbReference type="EMBL" id="JAVRBK010000009">
    <property type="protein sequence ID" value="KAK5639714.1"/>
    <property type="molecule type" value="Genomic_DNA"/>
</dbReference>
<accession>A0AAN7V496</accession>
<protein>
    <recommendedName>
        <fullName evidence="2">Fibronectin type-III domain-containing protein</fullName>
    </recommendedName>
</protein>
<dbReference type="CDD" id="cd00063">
    <property type="entry name" value="FN3"/>
    <property type="match status" value="2"/>
</dbReference>
<dbReference type="PROSITE" id="PS50853">
    <property type="entry name" value="FN3"/>
    <property type="match status" value="2"/>
</dbReference>
<sequence length="211" mass="23797">MKGNYKRLSIFRLGEDGEWSVIDSILTPTNDTNYYITNLQPYTVNSFRVVAVNAMGASSPSKESYYMVTLREIPTGKPTITTAHNTSATTLHISWRPPHHETIHGEFIGYRISYRPRDHGDEAMKEIYIRDPSVESHNIDHLDTYTQYLVSLQVVNPEGNGPRTTVLVMTDEGEKGNINARKLSQCTNCAVLRNFLSNSLKQGIRMSVTTV</sequence>
<evidence type="ECO:0000259" key="2">
    <source>
        <dbReference type="PROSITE" id="PS50853"/>
    </source>
</evidence>
<dbReference type="Gene3D" id="2.60.40.10">
    <property type="entry name" value="Immunoglobulins"/>
    <property type="match status" value="2"/>
</dbReference>
<dbReference type="InterPro" id="IPR036116">
    <property type="entry name" value="FN3_sf"/>
</dbReference>
<feature type="domain" description="Fibronectin type-III" evidence="2">
    <location>
        <begin position="1"/>
        <end position="72"/>
    </location>
</feature>
<evidence type="ECO:0000313" key="4">
    <source>
        <dbReference type="Proteomes" id="UP001329430"/>
    </source>
</evidence>
<dbReference type="Proteomes" id="UP001329430">
    <property type="component" value="Chromosome 9"/>
</dbReference>
<keyword evidence="1" id="KW-0677">Repeat</keyword>
<keyword evidence="4" id="KW-1185">Reference proteome</keyword>
<dbReference type="InterPro" id="IPR003961">
    <property type="entry name" value="FN3_dom"/>
</dbReference>
<dbReference type="FunFam" id="2.60.40.10:FF:000028">
    <property type="entry name" value="Neuronal cell adhesion molecule"/>
    <property type="match status" value="1"/>
</dbReference>
<dbReference type="AlphaFoldDB" id="A0AAN7V496"/>
<reference evidence="3 4" key="1">
    <citation type="journal article" date="2024" name="Insects">
        <title>An Improved Chromosome-Level Genome Assembly of the Firefly Pyrocoelia pectoralis.</title>
        <authorList>
            <person name="Fu X."/>
            <person name="Meyer-Rochow V.B."/>
            <person name="Ballantyne L."/>
            <person name="Zhu X."/>
        </authorList>
    </citation>
    <scope>NUCLEOTIDE SEQUENCE [LARGE SCALE GENOMIC DNA]</scope>
    <source>
        <strain evidence="3">XCY_ONT2</strain>
    </source>
</reference>